<feature type="coiled-coil region" evidence="6">
    <location>
        <begin position="92"/>
        <end position="119"/>
    </location>
</feature>
<dbReference type="Pfam" id="PF00505">
    <property type="entry name" value="HMG_box"/>
    <property type="match status" value="1"/>
</dbReference>
<evidence type="ECO:0000256" key="4">
    <source>
        <dbReference type="ARBA" id="ARBA00023242"/>
    </source>
</evidence>
<dbReference type="GO" id="GO:0030527">
    <property type="term" value="F:structural constituent of chromatin"/>
    <property type="evidence" value="ECO:0007669"/>
    <property type="project" value="UniProtKB-ARBA"/>
</dbReference>
<keyword evidence="4 5" id="KW-0539">Nucleus</keyword>
<evidence type="ECO:0000313" key="9">
    <source>
        <dbReference type="Proteomes" id="UP001187471"/>
    </source>
</evidence>
<dbReference type="InterPro" id="IPR031061">
    <property type="entry name" value="HMGB_plant"/>
</dbReference>
<reference evidence="8" key="1">
    <citation type="submission" date="2022-12" db="EMBL/GenBank/DDBJ databases">
        <title>Draft genome assemblies for two species of Escallonia (Escalloniales).</title>
        <authorList>
            <person name="Chanderbali A."/>
            <person name="Dervinis C."/>
            <person name="Anghel I."/>
            <person name="Soltis D."/>
            <person name="Soltis P."/>
            <person name="Zapata F."/>
        </authorList>
    </citation>
    <scope>NUCLEOTIDE SEQUENCE</scope>
    <source>
        <strain evidence="8">UCBG92.1500</strain>
        <tissue evidence="8">Leaf</tissue>
    </source>
</reference>
<feature type="DNA-binding region" description="HMG box" evidence="5">
    <location>
        <begin position="57"/>
        <end position="114"/>
    </location>
</feature>
<evidence type="ECO:0000313" key="8">
    <source>
        <dbReference type="EMBL" id="KAK2970739.1"/>
    </source>
</evidence>
<evidence type="ECO:0000256" key="3">
    <source>
        <dbReference type="ARBA" id="ARBA00023125"/>
    </source>
</evidence>
<dbReference type="Proteomes" id="UP001187471">
    <property type="component" value="Unassembled WGS sequence"/>
</dbReference>
<dbReference type="SMART" id="SM00398">
    <property type="entry name" value="HMG"/>
    <property type="match status" value="1"/>
</dbReference>
<dbReference type="InterPro" id="IPR009071">
    <property type="entry name" value="HMG_box_dom"/>
</dbReference>
<protein>
    <recommendedName>
        <fullName evidence="7">HMG box domain-containing protein</fullName>
    </recommendedName>
</protein>
<evidence type="ECO:0000256" key="1">
    <source>
        <dbReference type="ARBA" id="ARBA00004123"/>
    </source>
</evidence>
<evidence type="ECO:0000256" key="2">
    <source>
        <dbReference type="ARBA" id="ARBA00008774"/>
    </source>
</evidence>
<keyword evidence="9" id="KW-1185">Reference proteome</keyword>
<dbReference type="SUPFAM" id="SSF47095">
    <property type="entry name" value="HMG-box"/>
    <property type="match status" value="1"/>
</dbReference>
<sequence length="146" mass="16802">MYQISTEDHQEIKDKRERLPRTQTSLNAQQLLSLSSCNGFLAEPVCLSMTMTNTRVEEFRKTFKEEHPGNKSVATVAKEGGEKWKSLTDEEKKPYQARAAELKAEYEKVLEEAEKADNEDVSFYLSPDVICLLHYFNFKAVSLIVY</sequence>
<evidence type="ECO:0000256" key="6">
    <source>
        <dbReference type="SAM" id="Coils"/>
    </source>
</evidence>
<dbReference type="PANTHER" id="PTHR46261:SF18">
    <property type="entry name" value="DNA-BINDING PROTEIN MNB1B"/>
    <property type="match status" value="1"/>
</dbReference>
<dbReference type="GO" id="GO:0000785">
    <property type="term" value="C:chromatin"/>
    <property type="evidence" value="ECO:0007669"/>
    <property type="project" value="UniProtKB-ARBA"/>
</dbReference>
<keyword evidence="6" id="KW-0175">Coiled coil</keyword>
<gene>
    <name evidence="8" type="ORF">RJ640_009658</name>
</gene>
<evidence type="ECO:0000256" key="5">
    <source>
        <dbReference type="PROSITE-ProRule" id="PRU00267"/>
    </source>
</evidence>
<evidence type="ECO:0000259" key="7">
    <source>
        <dbReference type="PROSITE" id="PS50118"/>
    </source>
</evidence>
<dbReference type="CDD" id="cd22005">
    <property type="entry name" value="HMG-box_AtHMGB1-like"/>
    <property type="match status" value="1"/>
</dbReference>
<dbReference type="InterPro" id="IPR036910">
    <property type="entry name" value="HMG_box_dom_sf"/>
</dbReference>
<dbReference type="Gene3D" id="1.10.30.10">
    <property type="entry name" value="High mobility group box domain"/>
    <property type="match status" value="1"/>
</dbReference>
<name>A0AA88U4E2_9ASTE</name>
<dbReference type="PROSITE" id="PS50118">
    <property type="entry name" value="HMG_BOX_2"/>
    <property type="match status" value="1"/>
</dbReference>
<organism evidence="8 9">
    <name type="scientific">Escallonia rubra</name>
    <dbReference type="NCBI Taxonomy" id="112253"/>
    <lineage>
        <taxon>Eukaryota</taxon>
        <taxon>Viridiplantae</taxon>
        <taxon>Streptophyta</taxon>
        <taxon>Embryophyta</taxon>
        <taxon>Tracheophyta</taxon>
        <taxon>Spermatophyta</taxon>
        <taxon>Magnoliopsida</taxon>
        <taxon>eudicotyledons</taxon>
        <taxon>Gunneridae</taxon>
        <taxon>Pentapetalae</taxon>
        <taxon>asterids</taxon>
        <taxon>campanulids</taxon>
        <taxon>Escalloniales</taxon>
        <taxon>Escalloniaceae</taxon>
        <taxon>Escallonia</taxon>
    </lineage>
</organism>
<dbReference type="GO" id="GO:0005634">
    <property type="term" value="C:nucleus"/>
    <property type="evidence" value="ECO:0007669"/>
    <property type="project" value="UniProtKB-SubCell"/>
</dbReference>
<comment type="caution">
    <text evidence="8">The sequence shown here is derived from an EMBL/GenBank/DDBJ whole genome shotgun (WGS) entry which is preliminary data.</text>
</comment>
<dbReference type="GO" id="GO:0003677">
    <property type="term" value="F:DNA binding"/>
    <property type="evidence" value="ECO:0007669"/>
    <property type="project" value="UniProtKB-UniRule"/>
</dbReference>
<proteinExistence type="inferred from homology"/>
<dbReference type="PANTHER" id="PTHR46261">
    <property type="entry name" value="HIGH MOBILITY GROUP B PROTEIN 4-RELATED"/>
    <property type="match status" value="1"/>
</dbReference>
<feature type="domain" description="HMG box" evidence="7">
    <location>
        <begin position="57"/>
        <end position="114"/>
    </location>
</feature>
<keyword evidence="3 5" id="KW-0238">DNA-binding</keyword>
<comment type="subcellular location">
    <subcellularLocation>
        <location evidence="1">Nucleus</location>
    </subcellularLocation>
</comment>
<dbReference type="GO" id="GO:0006325">
    <property type="term" value="P:chromatin organization"/>
    <property type="evidence" value="ECO:0007669"/>
    <property type="project" value="UniProtKB-ARBA"/>
</dbReference>
<dbReference type="GO" id="GO:0003682">
    <property type="term" value="F:chromatin binding"/>
    <property type="evidence" value="ECO:0007669"/>
    <property type="project" value="UniProtKB-ARBA"/>
</dbReference>
<accession>A0AA88U4E2</accession>
<dbReference type="EMBL" id="JAVXUO010002658">
    <property type="protein sequence ID" value="KAK2970739.1"/>
    <property type="molecule type" value="Genomic_DNA"/>
</dbReference>
<dbReference type="AlphaFoldDB" id="A0AA88U4E2"/>
<comment type="similarity">
    <text evidence="2">Belongs to the HMGB family.</text>
</comment>